<dbReference type="SUPFAM" id="SSF54637">
    <property type="entry name" value="Thioesterase/thiol ester dehydrase-isomerase"/>
    <property type="match status" value="1"/>
</dbReference>
<evidence type="ECO:0000256" key="1">
    <source>
        <dbReference type="ARBA" id="ARBA00005254"/>
    </source>
</evidence>
<dbReference type="Gene3D" id="3.10.129.10">
    <property type="entry name" value="Hotdog Thioesterase"/>
    <property type="match status" value="1"/>
</dbReference>
<proteinExistence type="inferred from homology"/>
<organism evidence="3 4">
    <name type="scientific">Gordonia caeni</name>
    <dbReference type="NCBI Taxonomy" id="1007097"/>
    <lineage>
        <taxon>Bacteria</taxon>
        <taxon>Bacillati</taxon>
        <taxon>Actinomycetota</taxon>
        <taxon>Actinomycetes</taxon>
        <taxon>Mycobacteriales</taxon>
        <taxon>Gordoniaceae</taxon>
        <taxon>Gordonia</taxon>
    </lineage>
</organism>
<protein>
    <recommendedName>
        <fullName evidence="2">MaoC-like domain-containing protein</fullName>
    </recommendedName>
</protein>
<dbReference type="EMBL" id="BAAAZW010000002">
    <property type="protein sequence ID" value="GAA3952302.1"/>
    <property type="molecule type" value="Genomic_DNA"/>
</dbReference>
<reference evidence="4" key="1">
    <citation type="journal article" date="2019" name="Int. J. Syst. Evol. Microbiol.">
        <title>The Global Catalogue of Microorganisms (GCM) 10K type strain sequencing project: providing services to taxonomists for standard genome sequencing and annotation.</title>
        <authorList>
            <consortium name="The Broad Institute Genomics Platform"/>
            <consortium name="The Broad Institute Genome Sequencing Center for Infectious Disease"/>
            <person name="Wu L."/>
            <person name="Ma J."/>
        </authorList>
    </citation>
    <scope>NUCLEOTIDE SEQUENCE [LARGE SCALE GENOMIC DNA]</scope>
    <source>
        <strain evidence="4">JCM 16923</strain>
    </source>
</reference>
<accession>A0ABP7NQW8</accession>
<gene>
    <name evidence="3" type="ORF">GCM10022231_07830</name>
</gene>
<keyword evidence="4" id="KW-1185">Reference proteome</keyword>
<sequence length="133" mass="14295">MVRAEPMKTVAALLNDPNPIHWDTRVVAALGLGDAPVNQGPLNMGYLQSMLAQWAGGHGRLREFRVRFAGNVFAGQTVRPGAVVTEIVTDGAQRVADCEIWLDVAGGDRVLHGRALIVLPDPNTDDEERTADG</sequence>
<name>A0ABP7NQW8_9ACTN</name>
<evidence type="ECO:0000313" key="3">
    <source>
        <dbReference type="EMBL" id="GAA3952302.1"/>
    </source>
</evidence>
<feature type="domain" description="MaoC-like" evidence="2">
    <location>
        <begin position="12"/>
        <end position="93"/>
    </location>
</feature>
<evidence type="ECO:0000313" key="4">
    <source>
        <dbReference type="Proteomes" id="UP001418444"/>
    </source>
</evidence>
<dbReference type="InterPro" id="IPR002539">
    <property type="entry name" value="MaoC-like_dom"/>
</dbReference>
<comment type="caution">
    <text evidence="3">The sequence shown here is derived from an EMBL/GenBank/DDBJ whole genome shotgun (WGS) entry which is preliminary data.</text>
</comment>
<dbReference type="Pfam" id="PF01575">
    <property type="entry name" value="MaoC_dehydratas"/>
    <property type="match status" value="1"/>
</dbReference>
<evidence type="ECO:0000259" key="2">
    <source>
        <dbReference type="Pfam" id="PF01575"/>
    </source>
</evidence>
<dbReference type="Proteomes" id="UP001418444">
    <property type="component" value="Unassembled WGS sequence"/>
</dbReference>
<dbReference type="InterPro" id="IPR029069">
    <property type="entry name" value="HotDog_dom_sf"/>
</dbReference>
<comment type="similarity">
    <text evidence="1">Belongs to the enoyl-CoA hydratase/isomerase family.</text>
</comment>